<evidence type="ECO:0000313" key="5">
    <source>
        <dbReference type="EMBL" id="EHH67800.1"/>
    </source>
</evidence>
<evidence type="ECO:0000256" key="3">
    <source>
        <dbReference type="ARBA" id="ARBA00023002"/>
    </source>
</evidence>
<evidence type="ECO:0000259" key="4">
    <source>
        <dbReference type="Pfam" id="PF00171"/>
    </source>
</evidence>
<dbReference type="InterPro" id="IPR016161">
    <property type="entry name" value="Ald_DH/histidinol_DH"/>
</dbReference>
<evidence type="ECO:0000256" key="1">
    <source>
        <dbReference type="ARBA" id="ARBA00009986"/>
    </source>
</evidence>
<dbReference type="Gene3D" id="3.40.309.10">
    <property type="entry name" value="Aldehyde Dehydrogenase, Chain A, domain 2"/>
    <property type="match status" value="1"/>
</dbReference>
<reference evidence="5 6" key="1">
    <citation type="submission" date="2011-10" db="EMBL/GenBank/DDBJ databases">
        <title>Genome sequence of Gluconobacter morbifer G707, isolated from Drosophila gut.</title>
        <authorList>
            <person name="Lee W.-J."/>
            <person name="Kim E.-K."/>
        </authorList>
    </citation>
    <scope>NUCLEOTIDE SEQUENCE [LARGE SCALE GENOMIC DNA]</scope>
    <source>
        <strain evidence="5 6">G707</strain>
    </source>
</reference>
<dbReference type="InterPro" id="IPR016162">
    <property type="entry name" value="Ald_DH_N"/>
</dbReference>
<dbReference type="InterPro" id="IPR015590">
    <property type="entry name" value="Aldehyde_DH_dom"/>
</dbReference>
<dbReference type="Gene3D" id="3.40.605.10">
    <property type="entry name" value="Aldehyde Dehydrogenase, Chain A, domain 1"/>
    <property type="match status" value="1"/>
</dbReference>
<accession>G6XKK4</accession>
<keyword evidence="6" id="KW-1185">Reference proteome</keyword>
<comment type="caution">
    <text evidence="5">The sequence shown here is derived from an EMBL/GenBank/DDBJ whole genome shotgun (WGS) entry which is preliminary data.</text>
</comment>
<keyword evidence="3" id="KW-0560">Oxidoreductase</keyword>
<organism evidence="5 6">
    <name type="scientific">Gluconobacter morbifer G707</name>
    <dbReference type="NCBI Taxonomy" id="1088869"/>
    <lineage>
        <taxon>Bacteria</taxon>
        <taxon>Pseudomonadati</taxon>
        <taxon>Pseudomonadota</taxon>
        <taxon>Alphaproteobacteria</taxon>
        <taxon>Acetobacterales</taxon>
        <taxon>Acetobacteraceae</taxon>
        <taxon>Gluconobacter</taxon>
    </lineage>
</organism>
<dbReference type="InterPro" id="IPR044148">
    <property type="entry name" value="ALDH_GabD1-like"/>
</dbReference>
<gene>
    <name evidence="5" type="ORF">GMO_20200</name>
</gene>
<name>G6XKK4_9PROT</name>
<dbReference type="GO" id="GO:0004777">
    <property type="term" value="F:succinate-semialdehyde dehydrogenase (NAD+) activity"/>
    <property type="evidence" value="ECO:0007669"/>
    <property type="project" value="TreeGrafter"/>
</dbReference>
<dbReference type="InterPro" id="IPR016163">
    <property type="entry name" value="Ald_DH_C"/>
</dbReference>
<evidence type="ECO:0000313" key="6">
    <source>
        <dbReference type="Proteomes" id="UP000004949"/>
    </source>
</evidence>
<dbReference type="OrthoDB" id="9812625at2"/>
<dbReference type="CDD" id="cd07100">
    <property type="entry name" value="ALDH_SSADH1_GabD1"/>
    <property type="match status" value="1"/>
</dbReference>
<feature type="domain" description="Aldehyde dehydrogenase" evidence="4">
    <location>
        <begin position="3"/>
        <end position="453"/>
    </location>
</feature>
<dbReference type="Proteomes" id="UP000004949">
    <property type="component" value="Unassembled WGS sequence"/>
</dbReference>
<dbReference type="RefSeq" id="WP_008852167.1">
    <property type="nucleotide sequence ID" value="NZ_AGQV01000006.1"/>
</dbReference>
<dbReference type="SUPFAM" id="SSF53720">
    <property type="entry name" value="ALDH-like"/>
    <property type="match status" value="1"/>
</dbReference>
<dbReference type="PANTHER" id="PTHR43217:SF2">
    <property type="entry name" value="SUCCINATE-SEMIALDEHYDE DEHYDROGENASE [NADP(+)]"/>
    <property type="match status" value="1"/>
</dbReference>
<dbReference type="FunFam" id="3.40.309.10:FF:000058">
    <property type="entry name" value="Succinate-semialdehyde dehydrogenase"/>
    <property type="match status" value="1"/>
</dbReference>
<dbReference type="EMBL" id="AGQV01000006">
    <property type="protein sequence ID" value="EHH67800.1"/>
    <property type="molecule type" value="Genomic_DNA"/>
</dbReference>
<dbReference type="AlphaFoldDB" id="G6XKK4"/>
<dbReference type="PATRIC" id="fig|1088869.3.peg.2015"/>
<proteinExistence type="inferred from homology"/>
<dbReference type="PANTHER" id="PTHR43217">
    <property type="entry name" value="SUCCINATE SEMIALDEHYDE DEHYDROGENASE [NAD(P)+] SAD"/>
    <property type="match status" value="1"/>
</dbReference>
<dbReference type="InterPro" id="IPR047110">
    <property type="entry name" value="GABD/Sad-like"/>
</dbReference>
<protein>
    <submittedName>
        <fullName evidence="5">Putative NAD-dependent aldehyde dehydrogenase</fullName>
    </submittedName>
</protein>
<dbReference type="GO" id="GO:0004030">
    <property type="term" value="F:aldehyde dehydrogenase [NAD(P)+] activity"/>
    <property type="evidence" value="ECO:0007669"/>
    <property type="project" value="InterPro"/>
</dbReference>
<comment type="similarity">
    <text evidence="1">Belongs to the aldehyde dehydrogenase family.</text>
</comment>
<dbReference type="eggNOG" id="COG1012">
    <property type="taxonomic scope" value="Bacteria"/>
</dbReference>
<evidence type="ECO:0000256" key="2">
    <source>
        <dbReference type="ARBA" id="ARBA00022857"/>
    </source>
</evidence>
<dbReference type="Pfam" id="PF00171">
    <property type="entry name" value="Aldedh"/>
    <property type="match status" value="1"/>
</dbReference>
<keyword evidence="2" id="KW-0521">NADP</keyword>
<dbReference type="STRING" id="1088869.GMO_20200"/>
<dbReference type="FunFam" id="3.40.605.10:FF:000012">
    <property type="entry name" value="NAD-dependent succinate-semialdehyde dehydrogenase"/>
    <property type="match status" value="1"/>
</dbReference>
<sequence>MAYATTNPYTNELVKSFPEATDQEVQTALTEGYEAFKNWRNASFADRAKVMTAAGAILRRDIEKHAKLMTLEMGKTFAEAKAEVILSAEILEYYAKNAESLLKPEKLPVADPKEGEAVLIHQPQGIVFAIEPWNFPYYQIARIVAPQLSAGNTVILKHASNVPQCAAAFDALMQEAGLPKGGFRNLYAARHHTEVILNDPRVCGVALTGSEKAGAIVASTAAQALKKSTMELGGSDALIVLEDADLEKTAKWAAYGRHWNAGQVCVNAKRMVVVDAVYDKFLELYKAEVAKLIPGDPMDPKTTLAPLSSQKAADDLMAQVEDAKNEGAVVEAIGPEVPKQGAFFRPLLMTNLHEKNKARLWEFFGPVTQLYRAKDEQDAIRIANDSPFGLGGSVFTKDTKRGVKVAEQIYTGMVYINHPTMVKADLPFGGVARSGYGRELIGLGIKEFVNHKLIDVVDIDAPF</sequence>